<comment type="subcellular location">
    <subcellularLocation>
        <location evidence="1 10">Cell membrane</location>
        <topology evidence="1 10">Multi-pass membrane protein</topology>
    </subcellularLocation>
</comment>
<keyword evidence="2 10" id="KW-1003">Cell membrane</keyword>
<keyword evidence="12" id="KW-1185">Reference proteome</keyword>
<proteinExistence type="inferred from homology"/>
<comment type="activity regulation">
    <text evidence="10">Na(+) is not transported, but it plays an essential structural role and its presence is essential for fluoride channel function.</text>
</comment>
<evidence type="ECO:0000256" key="10">
    <source>
        <dbReference type="HAMAP-Rule" id="MF_00454"/>
    </source>
</evidence>
<evidence type="ECO:0000313" key="12">
    <source>
        <dbReference type="Proteomes" id="UP001056610"/>
    </source>
</evidence>
<feature type="transmembrane region" description="Helical" evidence="10">
    <location>
        <begin position="40"/>
        <end position="61"/>
    </location>
</feature>
<dbReference type="PANTHER" id="PTHR28259:SF1">
    <property type="entry name" value="FLUORIDE EXPORT PROTEIN 1-RELATED"/>
    <property type="match status" value="1"/>
</dbReference>
<evidence type="ECO:0000256" key="4">
    <source>
        <dbReference type="ARBA" id="ARBA00022989"/>
    </source>
</evidence>
<evidence type="ECO:0000256" key="1">
    <source>
        <dbReference type="ARBA" id="ARBA00004651"/>
    </source>
</evidence>
<comment type="catalytic activity">
    <reaction evidence="8">
        <text>fluoride(in) = fluoride(out)</text>
        <dbReference type="Rhea" id="RHEA:76159"/>
        <dbReference type="ChEBI" id="CHEBI:17051"/>
    </reaction>
    <physiologicalReaction direction="left-to-right" evidence="8">
        <dbReference type="Rhea" id="RHEA:76160"/>
    </physiologicalReaction>
</comment>
<feature type="transmembrane region" description="Helical" evidence="10">
    <location>
        <begin position="102"/>
        <end position="126"/>
    </location>
</feature>
<keyword evidence="4 10" id="KW-1133">Transmembrane helix</keyword>
<evidence type="ECO:0000256" key="9">
    <source>
        <dbReference type="ARBA" id="ARBA00049940"/>
    </source>
</evidence>
<dbReference type="PANTHER" id="PTHR28259">
    <property type="entry name" value="FLUORIDE EXPORT PROTEIN 1-RELATED"/>
    <property type="match status" value="1"/>
</dbReference>
<evidence type="ECO:0000256" key="2">
    <source>
        <dbReference type="ARBA" id="ARBA00022475"/>
    </source>
</evidence>
<evidence type="ECO:0000313" key="11">
    <source>
        <dbReference type="EMBL" id="UQX09751.1"/>
    </source>
</evidence>
<dbReference type="InterPro" id="IPR003691">
    <property type="entry name" value="FluC"/>
</dbReference>
<evidence type="ECO:0000256" key="8">
    <source>
        <dbReference type="ARBA" id="ARBA00035585"/>
    </source>
</evidence>
<dbReference type="EMBL" id="CP097320">
    <property type="protein sequence ID" value="UQX09751.1"/>
    <property type="molecule type" value="Genomic_DNA"/>
</dbReference>
<keyword evidence="5 10" id="KW-0472">Membrane</keyword>
<dbReference type="Pfam" id="PF02537">
    <property type="entry name" value="CRCB"/>
    <property type="match status" value="1"/>
</dbReference>
<feature type="transmembrane region" description="Helical" evidence="10">
    <location>
        <begin position="73"/>
        <end position="96"/>
    </location>
</feature>
<keyword evidence="10" id="KW-0406">Ion transport</keyword>
<accession>A0ABY4QIC9</accession>
<protein>
    <recommendedName>
        <fullName evidence="10">Fluoride-specific ion channel FluC</fullName>
    </recommendedName>
</protein>
<feature type="binding site" evidence="10">
    <location>
        <position position="83"/>
    </location>
    <ligand>
        <name>Na(+)</name>
        <dbReference type="ChEBI" id="CHEBI:29101"/>
        <note>structural</note>
    </ligand>
</feature>
<name>A0ABY4QIC9_9MYCO</name>
<evidence type="ECO:0000256" key="3">
    <source>
        <dbReference type="ARBA" id="ARBA00022692"/>
    </source>
</evidence>
<keyword evidence="10" id="KW-0479">Metal-binding</keyword>
<evidence type="ECO:0000256" key="6">
    <source>
        <dbReference type="ARBA" id="ARBA00023303"/>
    </source>
</evidence>
<dbReference type="HAMAP" id="MF_00454">
    <property type="entry name" value="FluC"/>
    <property type="match status" value="1"/>
</dbReference>
<gene>
    <name evidence="10 11" type="primary">crcB</name>
    <name evidence="10" type="synonym">fluC</name>
    <name evidence="11" type="ORF">M5I08_15730</name>
</gene>
<keyword evidence="6 10" id="KW-0407">Ion channel</keyword>
<reference evidence="11" key="1">
    <citation type="submission" date="2022-05" db="EMBL/GenBank/DDBJ databases">
        <title>A methanotrophic Mycobacterium dominates a cave microbial ecosystem.</title>
        <authorList>
            <person name="Van Spanning R.J.M."/>
            <person name="Guan Q."/>
            <person name="Melkonian C."/>
            <person name="Gallant J."/>
            <person name="Polerecky L."/>
            <person name="Flot J.-F."/>
            <person name="Brandt B.W."/>
            <person name="Braster M."/>
            <person name="Iturbe Espinoza P."/>
            <person name="Aerts J."/>
            <person name="Meima-Franke M."/>
            <person name="Piersma S.R."/>
            <person name="Bunduc C."/>
            <person name="Ummels R."/>
            <person name="Pain A."/>
            <person name="Fleming E.J."/>
            <person name="van der Wel N."/>
            <person name="Gherman V.D."/>
            <person name="Sarbu S.M."/>
            <person name="Bodelier P.L.E."/>
            <person name="Bitter W."/>
        </authorList>
    </citation>
    <scope>NUCLEOTIDE SEQUENCE</scope>
    <source>
        <strain evidence="11">Sulfur Cave</strain>
    </source>
</reference>
<dbReference type="Proteomes" id="UP001056610">
    <property type="component" value="Chromosome"/>
</dbReference>
<comment type="function">
    <text evidence="9 10">Fluoride-specific ion channel. Important for reducing fluoride concentration in the cell, thus reducing its toxicity.</text>
</comment>
<keyword evidence="10" id="KW-0813">Transport</keyword>
<comment type="similarity">
    <text evidence="7 10">Belongs to the fluoride channel Fluc/FEX (TC 1.A.43) family.</text>
</comment>
<keyword evidence="3 10" id="KW-0812">Transmembrane</keyword>
<keyword evidence="10" id="KW-0915">Sodium</keyword>
<organism evidence="11 12">
    <name type="scientific">Candidatus Mycobacterium methanotrophicum</name>
    <dbReference type="NCBI Taxonomy" id="2943498"/>
    <lineage>
        <taxon>Bacteria</taxon>
        <taxon>Bacillati</taxon>
        <taxon>Actinomycetota</taxon>
        <taxon>Actinomycetes</taxon>
        <taxon>Mycobacteriales</taxon>
        <taxon>Mycobacteriaceae</taxon>
        <taxon>Mycobacterium</taxon>
    </lineage>
</organism>
<feature type="binding site" evidence="10">
    <location>
        <position position="80"/>
    </location>
    <ligand>
        <name>Na(+)</name>
        <dbReference type="ChEBI" id="CHEBI:29101"/>
        <note>structural</note>
    </ligand>
</feature>
<dbReference type="NCBIfam" id="NF010812">
    <property type="entry name" value="PRK14216.1"/>
    <property type="match status" value="1"/>
</dbReference>
<dbReference type="RefSeq" id="WP_219066171.1">
    <property type="nucleotide sequence ID" value="NZ_CAJUXY010000005.1"/>
</dbReference>
<sequence>MASYDYRALAAVFAGGVVGTLARSAVTALMPAPEPTRWPWSTFTANIVGAFLIGYFTTRLLERLPVSSYRRPFLGTGVCGGFTTFSTMQAEILAMIEHGEYGLAVSYSVASIVLGLLAVYVATAAVRRAQVL</sequence>
<evidence type="ECO:0000256" key="7">
    <source>
        <dbReference type="ARBA" id="ARBA00035120"/>
    </source>
</evidence>
<evidence type="ECO:0000256" key="5">
    <source>
        <dbReference type="ARBA" id="ARBA00023136"/>
    </source>
</evidence>